<evidence type="ECO:0000256" key="1">
    <source>
        <dbReference type="SAM" id="SignalP"/>
    </source>
</evidence>
<dbReference type="RefSeq" id="WP_199049702.1">
    <property type="nucleotide sequence ID" value="NZ_JAELXT010000013.1"/>
</dbReference>
<name>A0ABS0Y2F2_9HYPH</name>
<sequence length="80" mass="8581">MRILPLITLAIAIAMPMGLAAQEQRGVTSTREAVKAACQRDARLIYRTGGRTLPEVRAQMIAARRAYVRDCLAKGVAAAG</sequence>
<gene>
    <name evidence="2" type="ORF">JAO75_13670</name>
</gene>
<comment type="caution">
    <text evidence="2">The sequence shown here is derived from an EMBL/GenBank/DDBJ whole genome shotgun (WGS) entry which is preliminary data.</text>
</comment>
<protein>
    <submittedName>
        <fullName evidence="2">Uncharacterized protein</fullName>
    </submittedName>
</protein>
<keyword evidence="3" id="KW-1185">Reference proteome</keyword>
<evidence type="ECO:0000313" key="3">
    <source>
        <dbReference type="Proteomes" id="UP000620670"/>
    </source>
</evidence>
<reference evidence="3" key="1">
    <citation type="submission" date="2020-12" db="EMBL/GenBank/DDBJ databases">
        <title>Hymenobacter sp.</title>
        <authorList>
            <person name="Kim M.K."/>
        </authorList>
    </citation>
    <scope>NUCLEOTIDE SEQUENCE [LARGE SCALE GENOMIC DNA]</scope>
    <source>
        <strain evidence="3">BT325</strain>
    </source>
</reference>
<proteinExistence type="predicted"/>
<keyword evidence="1" id="KW-0732">Signal</keyword>
<feature type="chain" id="PRO_5047014337" evidence="1">
    <location>
        <begin position="21"/>
        <end position="80"/>
    </location>
</feature>
<organism evidence="2 3">
    <name type="scientific">Microvirga splendida</name>
    <dbReference type="NCBI Taxonomy" id="2795727"/>
    <lineage>
        <taxon>Bacteria</taxon>
        <taxon>Pseudomonadati</taxon>
        <taxon>Pseudomonadota</taxon>
        <taxon>Alphaproteobacteria</taxon>
        <taxon>Hyphomicrobiales</taxon>
        <taxon>Methylobacteriaceae</taxon>
        <taxon>Microvirga</taxon>
    </lineage>
</organism>
<dbReference type="Proteomes" id="UP000620670">
    <property type="component" value="Unassembled WGS sequence"/>
</dbReference>
<dbReference type="EMBL" id="JAELXT010000013">
    <property type="protein sequence ID" value="MBJ6126454.1"/>
    <property type="molecule type" value="Genomic_DNA"/>
</dbReference>
<evidence type="ECO:0000313" key="2">
    <source>
        <dbReference type="EMBL" id="MBJ6126454.1"/>
    </source>
</evidence>
<accession>A0ABS0Y2F2</accession>
<feature type="signal peptide" evidence="1">
    <location>
        <begin position="1"/>
        <end position="20"/>
    </location>
</feature>